<sequence length="315" mass="33840">MRSRYLVLSLALVAALLLAGCTGTPSGEETTATPTAVLTTAEPTTTEPAEEPAGTLTPAITLGTMHATMMEAIEEALAYPVLNATEEKSDFEAKVAEFDVLAARFTEEAALDSPENAETKEAFDAILVKKAAVVDAAGDFFAAYEVDRVVRTENVTVFEESIDVFTSAFGPFTKAYFEGVSEAEFGDDDHARSALALLTMHRDLLEGVEEAFGYVLLNDTAEKEDFWQKMQDFDTAGNAFVESGYLDRPENSAKLAAYTAMMHEKEQMQGAASAMFDEFEATGTVSANVAGAFEKSVDALTTAYDALLDEVLADL</sequence>
<evidence type="ECO:0000313" key="3">
    <source>
        <dbReference type="Proteomes" id="UP000292580"/>
    </source>
</evidence>
<feature type="compositionally biased region" description="Low complexity" evidence="1">
    <location>
        <begin position="28"/>
        <end position="55"/>
    </location>
</feature>
<evidence type="ECO:0000256" key="1">
    <source>
        <dbReference type="SAM" id="MobiDB-lite"/>
    </source>
</evidence>
<feature type="region of interest" description="Disordered" evidence="1">
    <location>
        <begin position="25"/>
        <end position="55"/>
    </location>
</feature>
<keyword evidence="3" id="KW-1185">Reference proteome</keyword>
<proteinExistence type="predicted"/>
<accession>A0A483CZ45</accession>
<dbReference type="RefSeq" id="WP_130645934.1">
    <property type="nucleotide sequence ID" value="NZ_PGCL01000001.1"/>
</dbReference>
<organism evidence="2 3">
    <name type="scientific">Methanofollis fontis</name>
    <dbReference type="NCBI Taxonomy" id="2052832"/>
    <lineage>
        <taxon>Archaea</taxon>
        <taxon>Methanobacteriati</taxon>
        <taxon>Methanobacteriota</taxon>
        <taxon>Stenosarchaea group</taxon>
        <taxon>Methanomicrobia</taxon>
        <taxon>Methanomicrobiales</taxon>
        <taxon>Methanomicrobiaceae</taxon>
        <taxon>Methanofollis</taxon>
    </lineage>
</organism>
<name>A0A483CZ45_9EURY</name>
<protein>
    <submittedName>
        <fullName evidence="2">Uncharacterized protein</fullName>
    </submittedName>
</protein>
<evidence type="ECO:0000313" key="2">
    <source>
        <dbReference type="EMBL" id="TAJ45572.1"/>
    </source>
</evidence>
<dbReference type="OrthoDB" id="381954at2157"/>
<comment type="caution">
    <text evidence="2">The sequence shown here is derived from an EMBL/GenBank/DDBJ whole genome shotgun (WGS) entry which is preliminary data.</text>
</comment>
<reference evidence="2 3" key="1">
    <citation type="submission" date="2017-11" db="EMBL/GenBank/DDBJ databases">
        <title>Isolation and Characterization of Methanofollis Species from Methane Seep Offshore SW Taiwan.</title>
        <authorList>
            <person name="Teng N.-H."/>
            <person name="Lai M.-C."/>
            <person name="Chen S.-C."/>
        </authorList>
    </citation>
    <scope>NUCLEOTIDE SEQUENCE [LARGE SCALE GENOMIC DNA]</scope>
    <source>
        <strain evidence="2 3">FWC-SCC2</strain>
    </source>
</reference>
<dbReference type="EMBL" id="PGCL01000001">
    <property type="protein sequence ID" value="TAJ45572.1"/>
    <property type="molecule type" value="Genomic_DNA"/>
</dbReference>
<dbReference type="PROSITE" id="PS51257">
    <property type="entry name" value="PROKAR_LIPOPROTEIN"/>
    <property type="match status" value="1"/>
</dbReference>
<dbReference type="Proteomes" id="UP000292580">
    <property type="component" value="Unassembled WGS sequence"/>
</dbReference>
<gene>
    <name evidence="2" type="ORF">CUJ86_02280</name>
</gene>
<dbReference type="AlphaFoldDB" id="A0A483CZ45"/>